<accession>A0A0J6WJX9</accession>
<evidence type="ECO:0000313" key="2">
    <source>
        <dbReference type="Proteomes" id="UP000036513"/>
    </source>
</evidence>
<protein>
    <recommendedName>
        <fullName evidence="3">4Fe-4S Wbl-type domain-containing protein</fullName>
    </recommendedName>
</protein>
<dbReference type="Proteomes" id="UP000036513">
    <property type="component" value="Unassembled WGS sequence"/>
</dbReference>
<dbReference type="EMBL" id="JYNL01000010">
    <property type="protein sequence ID" value="KMO82303.1"/>
    <property type="molecule type" value="Genomic_DNA"/>
</dbReference>
<dbReference type="STRING" id="37916.MCHLDSM_01455"/>
<reference evidence="1 2" key="1">
    <citation type="journal article" date="2015" name="Genome Biol. Evol.">
        <title>Characterization of Three Mycobacterium spp. with Potential Use in Bioremediation by Genome Sequencing and Comparative Genomics.</title>
        <authorList>
            <person name="Das S."/>
            <person name="Pettersson B.M."/>
            <person name="Behra P.R."/>
            <person name="Ramesh M."/>
            <person name="Dasgupta S."/>
            <person name="Bhattacharya A."/>
            <person name="Kirsebom L.A."/>
        </authorList>
    </citation>
    <scope>NUCLEOTIDE SEQUENCE [LARGE SCALE GENOMIC DNA]</scope>
    <source>
        <strain evidence="1 2">DSM 43826</strain>
    </source>
</reference>
<proteinExistence type="predicted"/>
<comment type="caution">
    <text evidence="1">The sequence shown here is derived from an EMBL/GenBank/DDBJ whole genome shotgun (WGS) entry which is preliminary data.</text>
</comment>
<organism evidence="1 2">
    <name type="scientific">Mycolicibacterium chlorophenolicum</name>
    <dbReference type="NCBI Taxonomy" id="37916"/>
    <lineage>
        <taxon>Bacteria</taxon>
        <taxon>Bacillati</taxon>
        <taxon>Actinomycetota</taxon>
        <taxon>Actinomycetes</taxon>
        <taxon>Mycobacteriales</taxon>
        <taxon>Mycobacteriaceae</taxon>
        <taxon>Mycolicibacterium</taxon>
    </lineage>
</organism>
<keyword evidence="2" id="KW-1185">Reference proteome</keyword>
<evidence type="ECO:0000313" key="1">
    <source>
        <dbReference type="EMBL" id="KMO82303.1"/>
    </source>
</evidence>
<dbReference type="AlphaFoldDB" id="A0A0J6WJX9"/>
<evidence type="ECO:0008006" key="3">
    <source>
        <dbReference type="Google" id="ProtNLM"/>
    </source>
</evidence>
<name>A0A0J6WJX9_9MYCO</name>
<dbReference type="RefSeq" id="WP_048469353.1">
    <property type="nucleotide sequence ID" value="NZ_JYNL01000010.1"/>
</dbReference>
<gene>
    <name evidence="1" type="ORF">MCHLDSM_01455</name>
</gene>
<dbReference type="PATRIC" id="fig|37916.4.peg.1353"/>
<sequence>MNWEDVTGLLRGIPDLPGARCKGKAQLFEATIGEYRHRAGRPPTSDELGHARRRALSVCRACPALSLCRAYLDGLPLAQRPRGVVAGLIIKSSGRPWNTVAPEREAGR</sequence>